<gene>
    <name evidence="3" type="ORF">AO090011000562</name>
</gene>
<keyword evidence="1" id="KW-0472">Membrane</keyword>
<evidence type="ECO:0000259" key="2">
    <source>
        <dbReference type="Pfam" id="PF03070"/>
    </source>
</evidence>
<proteinExistence type="predicted"/>
<evidence type="ECO:0000256" key="1">
    <source>
        <dbReference type="SAM" id="Phobius"/>
    </source>
</evidence>
<keyword evidence="1" id="KW-0812">Transmembrane</keyword>
<dbReference type="GO" id="GO:0008902">
    <property type="term" value="F:hydroxymethylpyrimidine kinase activity"/>
    <property type="evidence" value="ECO:0007669"/>
    <property type="project" value="TreeGrafter"/>
</dbReference>
<dbReference type="PANTHER" id="PTHR20858:SF17">
    <property type="entry name" value="HYDROXYMETHYLPYRIMIDINE_PHOSPHOMETHYLPYRIMIDINE KINASE THI20-RELATED"/>
    <property type="match status" value="1"/>
</dbReference>
<keyword evidence="1" id="KW-1133">Transmembrane helix</keyword>
<reference evidence="3 4" key="1">
    <citation type="journal article" date="2005" name="Nature">
        <title>Genome sequencing and analysis of Aspergillus oryzae.</title>
        <authorList>
            <person name="Machida M."/>
            <person name="Asai K."/>
            <person name="Sano M."/>
            <person name="Tanaka T."/>
            <person name="Kumagai T."/>
            <person name="Terai G."/>
            <person name="Kusumoto K."/>
            <person name="Arima T."/>
            <person name="Akita O."/>
            <person name="Kashiwagi Y."/>
            <person name="Abe K."/>
            <person name="Gomi K."/>
            <person name="Horiuchi H."/>
            <person name="Kitamoto K."/>
            <person name="Kobayashi T."/>
            <person name="Takeuchi M."/>
            <person name="Denning D.W."/>
            <person name="Galagan J.E."/>
            <person name="Nierman W.C."/>
            <person name="Yu J."/>
            <person name="Archer D.B."/>
            <person name="Bennett J.W."/>
            <person name="Bhatnagar D."/>
            <person name="Cleveland T.E."/>
            <person name="Fedorova N.D."/>
            <person name="Gotoh O."/>
            <person name="Horikawa H."/>
            <person name="Hosoyama A."/>
            <person name="Ichinomiya M."/>
            <person name="Igarashi R."/>
            <person name="Iwashita K."/>
            <person name="Juvvadi P.R."/>
            <person name="Kato M."/>
            <person name="Kato Y."/>
            <person name="Kin T."/>
            <person name="Kokubun A."/>
            <person name="Maeda H."/>
            <person name="Maeyama N."/>
            <person name="Maruyama J."/>
            <person name="Nagasaki H."/>
            <person name="Nakajima T."/>
            <person name="Oda K."/>
            <person name="Okada K."/>
            <person name="Paulsen I."/>
            <person name="Sakamoto K."/>
            <person name="Sawano T."/>
            <person name="Takahashi M."/>
            <person name="Takase K."/>
            <person name="Terabayashi Y."/>
            <person name="Wortman J."/>
            <person name="Yamada O."/>
            <person name="Yamagata Y."/>
            <person name="Anazawa H."/>
            <person name="Hata Y."/>
            <person name="Koide Y."/>
            <person name="Komori T."/>
            <person name="Koyama Y."/>
            <person name="Minetoki T."/>
            <person name="Suharnan S."/>
            <person name="Tanaka A."/>
            <person name="Isono K."/>
            <person name="Kuhara S."/>
            <person name="Ogasawara N."/>
            <person name="Kikuchi H."/>
        </authorList>
    </citation>
    <scope>NUCLEOTIDE SEQUENCE [LARGE SCALE GENOMIC DNA]</scope>
    <source>
        <strain evidence="4">ATCC 42149 / RIB 40</strain>
    </source>
</reference>
<dbReference type="GO" id="GO:0009228">
    <property type="term" value="P:thiamine biosynthetic process"/>
    <property type="evidence" value="ECO:0007669"/>
    <property type="project" value="TreeGrafter"/>
</dbReference>
<evidence type="ECO:0000313" key="4">
    <source>
        <dbReference type="Proteomes" id="UP000006564"/>
    </source>
</evidence>
<accession>Q2U071</accession>
<dbReference type="Pfam" id="PF03070">
    <property type="entry name" value="TENA_THI-4"/>
    <property type="match status" value="1"/>
</dbReference>
<dbReference type="HOGENOM" id="CLU_170478_0_0_1"/>
<dbReference type="EMBL" id="AP007171">
    <property type="protein sequence ID" value="BAE65044.1"/>
    <property type="molecule type" value="Genomic_DNA"/>
</dbReference>
<organism evidence="3 4">
    <name type="scientific">Aspergillus oryzae (strain ATCC 42149 / RIB 40)</name>
    <name type="common">Yellow koji mold</name>
    <dbReference type="NCBI Taxonomy" id="510516"/>
    <lineage>
        <taxon>Eukaryota</taxon>
        <taxon>Fungi</taxon>
        <taxon>Dikarya</taxon>
        <taxon>Ascomycota</taxon>
        <taxon>Pezizomycotina</taxon>
        <taxon>Eurotiomycetes</taxon>
        <taxon>Eurotiomycetidae</taxon>
        <taxon>Eurotiales</taxon>
        <taxon>Aspergillaceae</taxon>
        <taxon>Aspergillus</taxon>
        <taxon>Aspergillus subgen. Circumdati</taxon>
    </lineage>
</organism>
<keyword evidence="4" id="KW-1185">Reference proteome</keyword>
<dbReference type="GO" id="GO:0008972">
    <property type="term" value="F:phosphomethylpyrimidine kinase activity"/>
    <property type="evidence" value="ECO:0007669"/>
    <property type="project" value="TreeGrafter"/>
</dbReference>
<feature type="domain" description="Thiaminase-2/PQQC" evidence="2">
    <location>
        <begin position="3"/>
        <end position="111"/>
    </location>
</feature>
<name>Q2U071_ASPOR</name>
<dbReference type="Gene3D" id="1.20.910.10">
    <property type="entry name" value="Heme oxygenase-like"/>
    <property type="match status" value="1"/>
</dbReference>
<dbReference type="Proteomes" id="UP000006564">
    <property type="component" value="Chromosome 7"/>
</dbReference>
<dbReference type="InterPro" id="IPR016084">
    <property type="entry name" value="Haem_Oase-like_multi-hlx"/>
</dbReference>
<dbReference type="SUPFAM" id="SSF48613">
    <property type="entry name" value="Heme oxygenase-like"/>
    <property type="match status" value="1"/>
</dbReference>
<protein>
    <submittedName>
        <fullName evidence="3">DNA, SC011</fullName>
    </submittedName>
</protein>
<evidence type="ECO:0000313" key="3">
    <source>
        <dbReference type="EMBL" id="BAE65044.1"/>
    </source>
</evidence>
<dbReference type="GO" id="GO:0005829">
    <property type="term" value="C:cytosol"/>
    <property type="evidence" value="ECO:0007669"/>
    <property type="project" value="TreeGrafter"/>
</dbReference>
<dbReference type="GeneID" id="5998280"/>
<dbReference type="InterPro" id="IPR004305">
    <property type="entry name" value="Thiaminase-2/PQQC"/>
</dbReference>
<dbReference type="KEGG" id="aor:AO090011000562"/>
<dbReference type="PANTHER" id="PTHR20858">
    <property type="entry name" value="PHOSPHOMETHYLPYRIMIDINE KINASE"/>
    <property type="match status" value="1"/>
</dbReference>
<dbReference type="AlphaFoldDB" id="Q2U071"/>
<dbReference type="STRING" id="510516.Q2U071"/>
<sequence length="114" mass="13329">MTACTAYSRYILDVGQSEDWLALQMALAPCLIGYGAIAQRLYTDKDTLRQGNRYWKWIENYVAEDYSEAVRLGSELLERHMREVSPSRMEELIQIFIRATELEIRFWDMGLGAR</sequence>
<dbReference type="RefSeq" id="XP_023093555.1">
    <property type="nucleotide sequence ID" value="XM_023233010.1"/>
</dbReference>
<feature type="transmembrane region" description="Helical" evidence="1">
    <location>
        <begin position="20"/>
        <end position="42"/>
    </location>
</feature>